<dbReference type="Gene3D" id="3.30.565.10">
    <property type="entry name" value="Histidine kinase-like ATPase, C-terminal domain"/>
    <property type="match status" value="1"/>
</dbReference>
<dbReference type="InterPro" id="IPR010559">
    <property type="entry name" value="Sig_transdc_His_kin_internal"/>
</dbReference>
<keyword evidence="1" id="KW-0812">Transmembrane</keyword>
<evidence type="ECO:0000256" key="1">
    <source>
        <dbReference type="SAM" id="Phobius"/>
    </source>
</evidence>
<keyword evidence="4" id="KW-1185">Reference proteome</keyword>
<keyword evidence="1" id="KW-0472">Membrane</keyword>
<dbReference type="PANTHER" id="PTHR34220:SF7">
    <property type="entry name" value="SENSOR HISTIDINE KINASE YPDA"/>
    <property type="match status" value="1"/>
</dbReference>
<gene>
    <name evidence="3" type="ORF">JI741_21745</name>
</gene>
<dbReference type="EMBL" id="JAERRB010000008">
    <property type="protein sequence ID" value="MBL0743870.1"/>
    <property type="molecule type" value="Genomic_DNA"/>
</dbReference>
<feature type="transmembrane region" description="Helical" evidence="1">
    <location>
        <begin position="12"/>
        <end position="34"/>
    </location>
</feature>
<sequence length="312" mass="36302">MTYLECTTCHTVLHVFLKVATFMVTSWMFMWFGNEYLADYLDHKIEWTKKPLQRFAVGILVMVVYTLIAIVLLTKFFELVFSMRFSSLEQTGYTTIAITFVITLFMTSRSFLFNWRDMAIESEKFKKESSIAKYESLKNQVNPHFLFNSFNALTNLVYDDQDKAVKFIKQLSEVYRYVLDTRDKEVVNLADERKFLDAYLFLQQIRFGEKLKMDVRLADVESMVAPLVLQMLVENAIKHNVISEDNPLTIRLFAEGGFIVVENNLQKKSVTLEESSGLGLENIVKRYEFLSDKAVEVVQNEKFTVKLPILPA</sequence>
<feature type="transmembrane region" description="Helical" evidence="1">
    <location>
        <begin position="93"/>
        <end position="112"/>
    </location>
</feature>
<organism evidence="3 4">
    <name type="scientific">Chryseolinea lacunae</name>
    <dbReference type="NCBI Taxonomy" id="2801331"/>
    <lineage>
        <taxon>Bacteria</taxon>
        <taxon>Pseudomonadati</taxon>
        <taxon>Bacteroidota</taxon>
        <taxon>Cytophagia</taxon>
        <taxon>Cytophagales</taxon>
        <taxon>Fulvivirgaceae</taxon>
        <taxon>Chryseolinea</taxon>
    </lineage>
</organism>
<keyword evidence="3" id="KW-0808">Transferase</keyword>
<feature type="transmembrane region" description="Helical" evidence="1">
    <location>
        <begin position="55"/>
        <end position="73"/>
    </location>
</feature>
<dbReference type="RefSeq" id="WP_202013425.1">
    <property type="nucleotide sequence ID" value="NZ_JAERRB010000008.1"/>
</dbReference>
<dbReference type="PANTHER" id="PTHR34220">
    <property type="entry name" value="SENSOR HISTIDINE KINASE YPDA"/>
    <property type="match status" value="1"/>
</dbReference>
<name>A0ABS1KX20_9BACT</name>
<keyword evidence="1" id="KW-1133">Transmembrane helix</keyword>
<dbReference type="GO" id="GO:0016301">
    <property type="term" value="F:kinase activity"/>
    <property type="evidence" value="ECO:0007669"/>
    <property type="project" value="UniProtKB-KW"/>
</dbReference>
<evidence type="ECO:0000313" key="3">
    <source>
        <dbReference type="EMBL" id="MBL0743870.1"/>
    </source>
</evidence>
<feature type="domain" description="Signal transduction histidine kinase internal region" evidence="2">
    <location>
        <begin position="132"/>
        <end position="211"/>
    </location>
</feature>
<evidence type="ECO:0000313" key="4">
    <source>
        <dbReference type="Proteomes" id="UP000613030"/>
    </source>
</evidence>
<accession>A0ABS1KX20</accession>
<evidence type="ECO:0000259" key="2">
    <source>
        <dbReference type="Pfam" id="PF06580"/>
    </source>
</evidence>
<dbReference type="InterPro" id="IPR036890">
    <property type="entry name" value="HATPase_C_sf"/>
</dbReference>
<reference evidence="3 4" key="1">
    <citation type="submission" date="2021-01" db="EMBL/GenBank/DDBJ databases">
        <title>Chryseolinea sp. Jin1 Genome sequencing and assembly.</title>
        <authorList>
            <person name="Kim I."/>
        </authorList>
    </citation>
    <scope>NUCLEOTIDE SEQUENCE [LARGE SCALE GENOMIC DNA]</scope>
    <source>
        <strain evidence="3 4">Jin1</strain>
    </source>
</reference>
<proteinExistence type="predicted"/>
<keyword evidence="3" id="KW-0418">Kinase</keyword>
<protein>
    <submittedName>
        <fullName evidence="3">Histidine kinase</fullName>
    </submittedName>
</protein>
<comment type="caution">
    <text evidence="3">The sequence shown here is derived from an EMBL/GenBank/DDBJ whole genome shotgun (WGS) entry which is preliminary data.</text>
</comment>
<dbReference type="Proteomes" id="UP000613030">
    <property type="component" value="Unassembled WGS sequence"/>
</dbReference>
<dbReference type="InterPro" id="IPR050640">
    <property type="entry name" value="Bact_2-comp_sensor_kinase"/>
</dbReference>
<dbReference type="Pfam" id="PF06580">
    <property type="entry name" value="His_kinase"/>
    <property type="match status" value="1"/>
</dbReference>